<dbReference type="KEGG" id="vg:26797170"/>
<dbReference type="OrthoDB" id="8524at10239"/>
<evidence type="ECO:0000313" key="2">
    <source>
        <dbReference type="Proteomes" id="UP000033307"/>
    </source>
</evidence>
<name>A0A0E3TAT6_9CAUD</name>
<protein>
    <submittedName>
        <fullName evidence="1">Uncharacterized protein</fullName>
    </submittedName>
</protein>
<accession>A0A0E3TAT6</accession>
<sequence>MDKITWFRRGEPIDVPTERCLYFLADGKLVQFVYYDEKGLFQLAHVTGLSVGKIYSALKGKFVYVRHGFIVKNERVGISLGHGEDSRRPVSVYVKGFEHIRGSLTAGAQELITAQLLGDHVKLCTKQNIGGALVMLPGEPGERVRKKVIIEEIGTDIHRNWCGNACFEIAVIDKHGRRYTELNDHFQLYGVNKR</sequence>
<evidence type="ECO:0000313" key="1">
    <source>
        <dbReference type="EMBL" id="AKC04821.1"/>
    </source>
</evidence>
<dbReference type="RefSeq" id="YP_009226175.1">
    <property type="nucleotide sequence ID" value="NC_029101.1"/>
</dbReference>
<reference evidence="2" key="1">
    <citation type="submission" date="2015-03" db="EMBL/GenBank/DDBJ databases">
        <authorList>
            <person name="Yang M."/>
            <person name="Han W."/>
            <person name="Gu J."/>
        </authorList>
    </citation>
    <scope>NUCLEOTIDE SEQUENCE [LARGE SCALE GENOMIC DNA]</scope>
</reference>
<gene>
    <name evidence="1" type="ORF">YH30_79</name>
</gene>
<reference evidence="1 2" key="2">
    <citation type="journal article" date="2016" name="Vet. Microbiol.">
        <title>Therapeutic effect of Pseudomonas aeruginosa phage YH30 on mink hemorrhagic pneumonia.</title>
        <authorList>
            <person name="Gu J."/>
            <person name="Li X."/>
            <person name="Yang M."/>
            <person name="Du C."/>
            <person name="Cui Z."/>
            <person name="Gong P."/>
            <person name="Xia F."/>
            <person name="Song J."/>
            <person name="Zhang L."/>
            <person name="Li J."/>
            <person name="Yu C."/>
            <person name="Sun C."/>
            <person name="Feng X."/>
            <person name="Lei L."/>
            <person name="Han W."/>
        </authorList>
    </citation>
    <scope>NUCLEOTIDE SEQUENCE [LARGE SCALE GENOMIC DNA]</scope>
    <source>
        <strain evidence="1">Sewage</strain>
    </source>
</reference>
<dbReference type="Proteomes" id="UP000033307">
    <property type="component" value="Segment"/>
</dbReference>
<dbReference type="GeneID" id="26797170"/>
<organism evidence="1 2">
    <name type="scientific">Pseudomonas phage YH30</name>
    <dbReference type="NCBI Taxonomy" id="1636189"/>
    <lineage>
        <taxon>Viruses</taxon>
        <taxon>Duplodnaviria</taxon>
        <taxon>Heunggongvirae</taxon>
        <taxon>Uroviricota</taxon>
        <taxon>Caudoviricetes</taxon>
        <taxon>Schitoviridae</taxon>
        <taxon>Migulavirinae</taxon>
        <taxon>Litunavirus</taxon>
        <taxon>Litunavirus PA26</taxon>
    </lineage>
</organism>
<proteinExistence type="predicted"/>
<dbReference type="EMBL" id="KP994390">
    <property type="protein sequence ID" value="AKC04821.1"/>
    <property type="molecule type" value="Genomic_DNA"/>
</dbReference>